<feature type="domain" description="TRAM" evidence="14">
    <location>
        <begin position="1"/>
        <end position="66"/>
    </location>
</feature>
<dbReference type="Gene3D" id="2.40.50.140">
    <property type="entry name" value="Nucleic acid-binding proteins"/>
    <property type="match status" value="1"/>
</dbReference>
<evidence type="ECO:0000256" key="10">
    <source>
        <dbReference type="ARBA" id="ARBA00059995"/>
    </source>
</evidence>
<dbReference type="Proteomes" id="UP000199657">
    <property type="component" value="Unassembled WGS sequence"/>
</dbReference>
<protein>
    <recommendedName>
        <fullName evidence="11">23S rRNA (uracil(1939)-C(5))-methyltransferase RlmD</fullName>
        <ecNumber evidence="11">2.1.1.190</ecNumber>
    </recommendedName>
    <alternativeName>
        <fullName evidence="11">23S rRNA(m5U1939)-methyltransferase</fullName>
    </alternativeName>
</protein>
<dbReference type="InterPro" id="IPR030390">
    <property type="entry name" value="MeTrfase_TrmA_AS"/>
</dbReference>
<dbReference type="FunFam" id="3.40.50.150:FF:000009">
    <property type="entry name" value="23S rRNA (Uracil(1939)-C(5))-methyltransferase RlmD"/>
    <property type="match status" value="1"/>
</dbReference>
<dbReference type="PROSITE" id="PS51687">
    <property type="entry name" value="SAM_MT_RNA_M5U"/>
    <property type="match status" value="1"/>
</dbReference>
<dbReference type="Gene3D" id="3.40.50.150">
    <property type="entry name" value="Vaccinia Virus protein VP39"/>
    <property type="match status" value="1"/>
</dbReference>
<dbReference type="InterPro" id="IPR029063">
    <property type="entry name" value="SAM-dependent_MTases_sf"/>
</dbReference>
<evidence type="ECO:0000256" key="12">
    <source>
        <dbReference type="PROSITE-ProRule" id="PRU01024"/>
    </source>
</evidence>
<dbReference type="RefSeq" id="WP_091639636.1">
    <property type="nucleotide sequence ID" value="NZ_FOEG01000001.1"/>
</dbReference>
<dbReference type="CDD" id="cd02440">
    <property type="entry name" value="AdoMet_MTases"/>
    <property type="match status" value="1"/>
</dbReference>
<dbReference type="AlphaFoldDB" id="A0A1H8QCR7"/>
<dbReference type="Pfam" id="PF01938">
    <property type="entry name" value="TRAM"/>
    <property type="match status" value="1"/>
</dbReference>
<dbReference type="SUPFAM" id="SSF50249">
    <property type="entry name" value="Nucleic acid-binding proteins"/>
    <property type="match status" value="1"/>
</dbReference>
<keyword evidence="16" id="KW-1185">Reference proteome</keyword>
<dbReference type="FunFam" id="2.40.50.140:FF:000097">
    <property type="entry name" value="23S rRNA (uracil(1939)-C(5))-methyltransferase RlmD"/>
    <property type="match status" value="1"/>
</dbReference>
<dbReference type="OrthoDB" id="9804590at2"/>
<dbReference type="PROSITE" id="PS50926">
    <property type="entry name" value="TRAM"/>
    <property type="match status" value="1"/>
</dbReference>
<evidence type="ECO:0000313" key="16">
    <source>
        <dbReference type="Proteomes" id="UP000199657"/>
    </source>
</evidence>
<feature type="binding site" evidence="11 12">
    <location>
        <position position="373"/>
    </location>
    <ligand>
        <name>S-adenosyl-L-methionine</name>
        <dbReference type="ChEBI" id="CHEBI:59789"/>
    </ligand>
</feature>
<evidence type="ECO:0000259" key="14">
    <source>
        <dbReference type="PROSITE" id="PS50926"/>
    </source>
</evidence>
<feature type="binding site" evidence="11">
    <location>
        <position position="79"/>
    </location>
    <ligand>
        <name>[4Fe-4S] cluster</name>
        <dbReference type="ChEBI" id="CHEBI:49883"/>
    </ligand>
</feature>
<proteinExistence type="inferred from homology"/>
<evidence type="ECO:0000256" key="13">
    <source>
        <dbReference type="PROSITE-ProRule" id="PRU10015"/>
    </source>
</evidence>
<feature type="active site" description="Nucleophile" evidence="11 12">
    <location>
        <position position="399"/>
    </location>
</feature>
<reference evidence="15 16" key="1">
    <citation type="submission" date="2016-10" db="EMBL/GenBank/DDBJ databases">
        <authorList>
            <person name="de Groot N.N."/>
        </authorList>
    </citation>
    <scope>NUCLEOTIDE SEQUENCE [LARGE SCALE GENOMIC DNA]</scope>
    <source>
        <strain evidence="15 16">CGMCC 1.6291</strain>
    </source>
</reference>
<feature type="binding site" evidence="11 12">
    <location>
        <position position="325"/>
    </location>
    <ligand>
        <name>S-adenosyl-L-methionine</name>
        <dbReference type="ChEBI" id="CHEBI:59789"/>
    </ligand>
</feature>
<feature type="binding site" evidence="11 12">
    <location>
        <position position="275"/>
    </location>
    <ligand>
        <name>S-adenosyl-L-methionine</name>
        <dbReference type="ChEBI" id="CHEBI:59789"/>
    </ligand>
</feature>
<keyword evidence="3 11" id="KW-0489">Methyltransferase</keyword>
<feature type="binding site" evidence="11">
    <location>
        <position position="85"/>
    </location>
    <ligand>
        <name>[4Fe-4S] cluster</name>
        <dbReference type="ChEBI" id="CHEBI:49883"/>
    </ligand>
</feature>
<dbReference type="InterPro" id="IPR001566">
    <property type="entry name" value="23S_rRNA_MeTrfase_RlmD"/>
</dbReference>
<dbReference type="NCBIfam" id="NF009639">
    <property type="entry name" value="PRK13168.1"/>
    <property type="match status" value="1"/>
</dbReference>
<feature type="binding site" evidence="11">
    <location>
        <position position="352"/>
    </location>
    <ligand>
        <name>S-adenosyl-L-methionine</name>
        <dbReference type="ChEBI" id="CHEBI:59789"/>
    </ligand>
</feature>
<keyword evidence="4 11" id="KW-0808">Transferase</keyword>
<dbReference type="InterPro" id="IPR012340">
    <property type="entry name" value="NA-bd_OB-fold"/>
</dbReference>
<feature type="binding site" evidence="11">
    <location>
        <position position="167"/>
    </location>
    <ligand>
        <name>[4Fe-4S] cluster</name>
        <dbReference type="ChEBI" id="CHEBI:49883"/>
    </ligand>
</feature>
<keyword evidence="7 11" id="KW-0408">Iron</keyword>
<feature type="binding site" evidence="11">
    <location>
        <position position="88"/>
    </location>
    <ligand>
        <name>[4Fe-4S] cluster</name>
        <dbReference type="ChEBI" id="CHEBI:49883"/>
    </ligand>
</feature>
<dbReference type="InterPro" id="IPR002792">
    <property type="entry name" value="TRAM_dom"/>
</dbReference>
<evidence type="ECO:0000256" key="4">
    <source>
        <dbReference type="ARBA" id="ARBA00022679"/>
    </source>
</evidence>
<feature type="binding site" evidence="11 12">
    <location>
        <position position="304"/>
    </location>
    <ligand>
        <name>S-adenosyl-L-methionine</name>
        <dbReference type="ChEBI" id="CHEBI:59789"/>
    </ligand>
</feature>
<dbReference type="HAMAP" id="MF_01010">
    <property type="entry name" value="23SrRNA_methyltr_RlmD"/>
    <property type="match status" value="1"/>
</dbReference>
<dbReference type="GO" id="GO:0051539">
    <property type="term" value="F:4 iron, 4 sulfur cluster binding"/>
    <property type="evidence" value="ECO:0007669"/>
    <property type="project" value="UniProtKB-KW"/>
</dbReference>
<dbReference type="NCBIfam" id="TIGR00479">
    <property type="entry name" value="rumA"/>
    <property type="match status" value="1"/>
</dbReference>
<dbReference type="InterPro" id="IPR030391">
    <property type="entry name" value="MeTrfase_TrmA_CS"/>
</dbReference>
<name>A0A1H8QCR7_9GAMM</name>
<evidence type="ECO:0000256" key="3">
    <source>
        <dbReference type="ARBA" id="ARBA00022603"/>
    </source>
</evidence>
<evidence type="ECO:0000256" key="11">
    <source>
        <dbReference type="HAMAP-Rule" id="MF_01010"/>
    </source>
</evidence>
<comment type="function">
    <text evidence="10 11">Catalyzes the formation of 5-methyl-uridine at position 1939 (m5U1939) in 23S rRNA.</text>
</comment>
<feature type="binding site" evidence="11">
    <location>
        <position position="309"/>
    </location>
    <ligand>
        <name>S-adenosyl-L-methionine</name>
        <dbReference type="ChEBI" id="CHEBI:59789"/>
    </ligand>
</feature>
<gene>
    <name evidence="11" type="primary">rlmD</name>
    <name evidence="15" type="ORF">SAMN04488052_101501</name>
</gene>
<dbReference type="Gene3D" id="2.40.50.1070">
    <property type="match status" value="1"/>
</dbReference>
<dbReference type="InterPro" id="IPR010280">
    <property type="entry name" value="U5_MeTrfase_fam"/>
</dbReference>
<evidence type="ECO:0000256" key="8">
    <source>
        <dbReference type="ARBA" id="ARBA00023014"/>
    </source>
</evidence>
<keyword evidence="8 11" id="KW-0411">Iron-sulfur</keyword>
<keyword evidence="1 11" id="KW-0004">4Fe-4S</keyword>
<evidence type="ECO:0000256" key="5">
    <source>
        <dbReference type="ARBA" id="ARBA00022691"/>
    </source>
</evidence>
<keyword evidence="5 11" id="KW-0949">S-adenosyl-L-methionine</keyword>
<dbReference type="STRING" id="406100.SAMN04488052_101501"/>
<dbReference type="GO" id="GO:0070041">
    <property type="term" value="F:rRNA (uridine-C5-)-methyltransferase activity"/>
    <property type="evidence" value="ECO:0007669"/>
    <property type="project" value="UniProtKB-UniRule"/>
</dbReference>
<dbReference type="PANTHER" id="PTHR11061:SF49">
    <property type="entry name" value="23S RRNA (URACIL(1939)-C(5))-METHYLTRANSFERASE RLMD"/>
    <property type="match status" value="1"/>
</dbReference>
<comment type="similarity">
    <text evidence="11">Belongs to the class I-like SAM-binding methyltransferase superfamily. RNA M5U methyltransferase family. RlmD subfamily.</text>
</comment>
<dbReference type="Pfam" id="PF05958">
    <property type="entry name" value="tRNA_U5-meth_tr"/>
    <property type="match status" value="1"/>
</dbReference>
<evidence type="ECO:0000256" key="1">
    <source>
        <dbReference type="ARBA" id="ARBA00022485"/>
    </source>
</evidence>
<dbReference type="GO" id="GO:0003723">
    <property type="term" value="F:RNA binding"/>
    <property type="evidence" value="ECO:0007669"/>
    <property type="project" value="InterPro"/>
</dbReference>
<accession>A0A1H8QCR7</accession>
<dbReference type="GO" id="GO:0005506">
    <property type="term" value="F:iron ion binding"/>
    <property type="evidence" value="ECO:0007669"/>
    <property type="project" value="UniProtKB-UniRule"/>
</dbReference>
<dbReference type="PROSITE" id="PS01230">
    <property type="entry name" value="TRMA_1"/>
    <property type="match status" value="1"/>
</dbReference>
<dbReference type="PROSITE" id="PS01231">
    <property type="entry name" value="TRMA_2"/>
    <property type="match status" value="1"/>
</dbReference>
<evidence type="ECO:0000256" key="7">
    <source>
        <dbReference type="ARBA" id="ARBA00023004"/>
    </source>
</evidence>
<keyword evidence="2 11" id="KW-0698">rRNA processing</keyword>
<sequence>MGKRRRRSRIPMEPVDVQVESLSHEGRGVAHVDGKTVFVHGALPGESVRMRYTRSHRRFDEGRVEAVLEASAQRIEPRCPHFGVCGGCSLQHMPPEQQIQFKEEVLLEQFRHIGGVEPTQVLAPLTGPTWGYRRKARLAVKDVPAKGRVLVGFREKHSPYVADMTECHVLDPRVAERLTDLSDLVARLSCRDRLPQIEVAIGEATVALVFRNLRAFTEADYAELTAFGQAHDFAIYEQPGNETTVAPIWPASPRLAYHPAPGEAEIVFQPTDFTQVNHDINTSMVQRALDYLQPQQQDRILDLFCGLGNFSLPLAARAGEVVGVEGDRQLVERAQENASRNGVGNVQFHVADLAADNETPEWLDRPFNKILLDPPRSGAAEVIARVGDLGADTILYISCNPATLARDAGTLVHDHGYRLECAGVMDMFPHTAHVESLALFRRTS</sequence>
<dbReference type="PANTHER" id="PTHR11061">
    <property type="entry name" value="RNA M5U METHYLTRANSFERASE"/>
    <property type="match status" value="1"/>
</dbReference>
<dbReference type="SUPFAM" id="SSF53335">
    <property type="entry name" value="S-adenosyl-L-methionine-dependent methyltransferases"/>
    <property type="match status" value="1"/>
</dbReference>
<keyword evidence="6 11" id="KW-0479">Metal-binding</keyword>
<evidence type="ECO:0000256" key="9">
    <source>
        <dbReference type="ARBA" id="ARBA00052756"/>
    </source>
</evidence>
<evidence type="ECO:0000256" key="6">
    <source>
        <dbReference type="ARBA" id="ARBA00022723"/>
    </source>
</evidence>
<dbReference type="EMBL" id="FOEG01000001">
    <property type="protein sequence ID" value="SEO52035.1"/>
    <property type="molecule type" value="Genomic_DNA"/>
</dbReference>
<dbReference type="GO" id="GO:0070475">
    <property type="term" value="P:rRNA base methylation"/>
    <property type="evidence" value="ECO:0007669"/>
    <property type="project" value="TreeGrafter"/>
</dbReference>
<evidence type="ECO:0000313" key="15">
    <source>
        <dbReference type="EMBL" id="SEO52035.1"/>
    </source>
</evidence>
<organism evidence="15 16">
    <name type="scientific">Aquisalimonas asiatica</name>
    <dbReference type="NCBI Taxonomy" id="406100"/>
    <lineage>
        <taxon>Bacteria</taxon>
        <taxon>Pseudomonadati</taxon>
        <taxon>Pseudomonadota</taxon>
        <taxon>Gammaproteobacteria</taxon>
        <taxon>Chromatiales</taxon>
        <taxon>Ectothiorhodospiraceae</taxon>
        <taxon>Aquisalimonas</taxon>
    </lineage>
</organism>
<evidence type="ECO:0000256" key="2">
    <source>
        <dbReference type="ARBA" id="ARBA00022552"/>
    </source>
</evidence>
<dbReference type="EC" id="2.1.1.190" evidence="11"/>
<feature type="active site" evidence="13">
    <location>
        <position position="399"/>
    </location>
</feature>
<comment type="catalytic activity">
    <reaction evidence="9 11">
        <text>uridine(1939) in 23S rRNA + S-adenosyl-L-methionine = 5-methyluridine(1939) in 23S rRNA + S-adenosyl-L-homocysteine + H(+)</text>
        <dbReference type="Rhea" id="RHEA:42908"/>
        <dbReference type="Rhea" id="RHEA-COMP:10278"/>
        <dbReference type="Rhea" id="RHEA-COMP:10279"/>
        <dbReference type="ChEBI" id="CHEBI:15378"/>
        <dbReference type="ChEBI" id="CHEBI:57856"/>
        <dbReference type="ChEBI" id="CHEBI:59789"/>
        <dbReference type="ChEBI" id="CHEBI:65315"/>
        <dbReference type="ChEBI" id="CHEBI:74447"/>
        <dbReference type="EC" id="2.1.1.190"/>
    </reaction>
</comment>